<evidence type="ECO:0000313" key="6">
    <source>
        <dbReference type="EMBL" id="BAU31059.1"/>
    </source>
</evidence>
<comment type="similarity">
    <text evidence="2">Belongs to the KHG/KDPG aldolase family.</text>
</comment>
<dbReference type="Proteomes" id="UP000218965">
    <property type="component" value="Chromosome"/>
</dbReference>
<dbReference type="KEGG" id="malk:MalAC0309_0181"/>
<evidence type="ECO:0000313" key="7">
    <source>
        <dbReference type="Proteomes" id="UP000218965"/>
    </source>
</evidence>
<dbReference type="AlphaFoldDB" id="A0A0U4NRI8"/>
<dbReference type="EMBL" id="AP017315">
    <property type="protein sequence ID" value="BAU31059.1"/>
    <property type="molecule type" value="Genomic_DNA"/>
</dbReference>
<dbReference type="PANTHER" id="PTHR30246">
    <property type="entry name" value="2-KETO-3-DEOXY-6-PHOSPHOGLUCONATE ALDOLASE"/>
    <property type="match status" value="1"/>
</dbReference>
<sequence>MSTTHPLPSGRQQPSWFTEGLASSPVMGVFRGFSPTDTVRLAATAWDIGVAHVEVPIESPAAIPSLRAAVDAGRERGRRVGAGTIVTAEQLRLAIAEGAAYAVSPGLDPTLIVEADRASIPFLPGVATASEVLRAVALGFTWIKAFPASGLGVGWFEAMRGPFPEVRLVATGGMNGRNAGEFVSAGASVVGVGGAFADPAQRALLAEIISVHNTTATAR</sequence>
<accession>A0A0U4NRI8</accession>
<evidence type="ECO:0000256" key="1">
    <source>
        <dbReference type="ARBA" id="ARBA00004761"/>
    </source>
</evidence>
<dbReference type="CDD" id="cd00452">
    <property type="entry name" value="KDPG_aldolase"/>
    <property type="match status" value="1"/>
</dbReference>
<dbReference type="RefSeq" id="WP_231923986.1">
    <property type="nucleotide sequence ID" value="NZ_AP017315.1"/>
</dbReference>
<dbReference type="PANTHER" id="PTHR30246:SF1">
    <property type="entry name" value="2-DEHYDRO-3-DEOXY-6-PHOSPHOGALACTONATE ALDOLASE-RELATED"/>
    <property type="match status" value="1"/>
</dbReference>
<dbReference type="GO" id="GO:0016829">
    <property type="term" value="F:lyase activity"/>
    <property type="evidence" value="ECO:0007669"/>
    <property type="project" value="UniProtKB-KW"/>
</dbReference>
<reference evidence="7" key="1">
    <citation type="submission" date="2015-12" db="EMBL/GenBank/DDBJ databases">
        <authorList>
            <person name="Shamseldin A."/>
            <person name="Moawad H."/>
            <person name="Abd El-Rahim W.M."/>
            <person name="Sadowsky M.J."/>
        </authorList>
    </citation>
    <scope>NUCLEOTIDE SEQUENCE [LARGE SCALE GENOMIC DNA]</scope>
    <source>
        <strain evidence="7">JAM AC0309</strain>
    </source>
</reference>
<name>A0A0U4NRI8_9MICO</name>
<evidence type="ECO:0000256" key="3">
    <source>
        <dbReference type="ARBA" id="ARBA00011233"/>
    </source>
</evidence>
<proteinExistence type="inferred from homology"/>
<dbReference type="InterPro" id="IPR013785">
    <property type="entry name" value="Aldolase_TIM"/>
</dbReference>
<dbReference type="SUPFAM" id="SSF51569">
    <property type="entry name" value="Aldolase"/>
    <property type="match status" value="1"/>
</dbReference>
<gene>
    <name evidence="6" type="ORF">MalAC0309_0181</name>
</gene>
<protein>
    <submittedName>
        <fullName evidence="6">KDPG and KHG aldolase</fullName>
    </submittedName>
</protein>
<comment type="pathway">
    <text evidence="1">Carbohydrate acid metabolism.</text>
</comment>
<keyword evidence="5" id="KW-0119">Carbohydrate metabolism</keyword>
<organism evidence="6 7">
    <name type="scientific">Microcella alkaliphila</name>
    <dbReference type="NCBI Taxonomy" id="279828"/>
    <lineage>
        <taxon>Bacteria</taxon>
        <taxon>Bacillati</taxon>
        <taxon>Actinomycetota</taxon>
        <taxon>Actinomycetes</taxon>
        <taxon>Micrococcales</taxon>
        <taxon>Microbacteriaceae</taxon>
        <taxon>Microcella</taxon>
    </lineage>
</organism>
<comment type="subunit">
    <text evidence="3">Homotrimer.</text>
</comment>
<dbReference type="Pfam" id="PF01081">
    <property type="entry name" value="Aldolase"/>
    <property type="match status" value="1"/>
</dbReference>
<dbReference type="Gene3D" id="3.20.20.70">
    <property type="entry name" value="Aldolase class I"/>
    <property type="match status" value="1"/>
</dbReference>
<keyword evidence="4" id="KW-0456">Lyase</keyword>
<evidence type="ECO:0000256" key="5">
    <source>
        <dbReference type="ARBA" id="ARBA00023277"/>
    </source>
</evidence>
<dbReference type="InterPro" id="IPR000887">
    <property type="entry name" value="Aldlse_KDPG_KHG"/>
</dbReference>
<evidence type="ECO:0000256" key="2">
    <source>
        <dbReference type="ARBA" id="ARBA00006906"/>
    </source>
</evidence>
<evidence type="ECO:0000256" key="4">
    <source>
        <dbReference type="ARBA" id="ARBA00023239"/>
    </source>
</evidence>
<reference evidence="6 7" key="2">
    <citation type="submission" date="2016-01" db="EMBL/GenBank/DDBJ databases">
        <title>Microcella alkaliphila JAM AC0309 whole genome shotgun sequence.</title>
        <authorList>
            <person name="Kurata A."/>
            <person name="Hirose Y."/>
            <person name="Kishimoto N."/>
            <person name="Kobayashi T."/>
        </authorList>
    </citation>
    <scope>NUCLEOTIDE SEQUENCE [LARGE SCALE GENOMIC DNA]</scope>
    <source>
        <strain evidence="6 7">JAM AC0309</strain>
    </source>
</reference>